<dbReference type="AlphaFoldDB" id="A0A0K8P3E5"/>
<organism evidence="2 3">
    <name type="scientific">Piscinibacter sakaiensis</name>
    <name type="common">Ideonella sakaiensis</name>
    <dbReference type="NCBI Taxonomy" id="1547922"/>
    <lineage>
        <taxon>Bacteria</taxon>
        <taxon>Pseudomonadati</taxon>
        <taxon>Pseudomonadota</taxon>
        <taxon>Betaproteobacteria</taxon>
        <taxon>Burkholderiales</taxon>
        <taxon>Sphaerotilaceae</taxon>
        <taxon>Piscinibacter</taxon>
    </lineage>
</organism>
<feature type="region of interest" description="Disordered" evidence="1">
    <location>
        <begin position="39"/>
        <end position="64"/>
    </location>
</feature>
<protein>
    <submittedName>
        <fullName evidence="2">Uncharacterized protein</fullName>
    </submittedName>
</protein>
<evidence type="ECO:0000313" key="3">
    <source>
        <dbReference type="Proteomes" id="UP000037660"/>
    </source>
</evidence>
<evidence type="ECO:0000313" key="2">
    <source>
        <dbReference type="EMBL" id="GAP37079.1"/>
    </source>
</evidence>
<dbReference type="EMBL" id="BBYR01000042">
    <property type="protein sequence ID" value="GAP37079.1"/>
    <property type="molecule type" value="Genomic_DNA"/>
</dbReference>
<reference evidence="3" key="1">
    <citation type="submission" date="2015-07" db="EMBL/GenBank/DDBJ databases">
        <title>Discovery of a poly(ethylene terephthalate assimilation.</title>
        <authorList>
            <person name="Yoshida S."/>
            <person name="Hiraga K."/>
            <person name="Takehana T."/>
            <person name="Taniguchi I."/>
            <person name="Yamaji H."/>
            <person name="Maeda Y."/>
            <person name="Toyohara K."/>
            <person name="Miyamoto K."/>
            <person name="Kimura Y."/>
            <person name="Oda K."/>
        </authorList>
    </citation>
    <scope>NUCLEOTIDE SEQUENCE [LARGE SCALE GENOMIC DNA]</scope>
    <source>
        <strain evidence="3">NBRC 110686 / TISTR 2288 / 201-F6</strain>
    </source>
</reference>
<gene>
    <name evidence="2" type="ORF">ISF6_2934</name>
</gene>
<dbReference type="STRING" id="1547922.ISF6_2934"/>
<proteinExistence type="predicted"/>
<reference evidence="2 3" key="2">
    <citation type="journal article" date="2016" name="Science">
        <title>A bacterium that degrades and assimilates poly(ethylene terephthalate).</title>
        <authorList>
            <person name="Yoshida S."/>
            <person name="Hiraga K."/>
            <person name="Takehana T."/>
            <person name="Taniguchi I."/>
            <person name="Yamaji H."/>
            <person name="Maeda Y."/>
            <person name="Toyohara K."/>
            <person name="Miyamoto K."/>
            <person name="Kimura Y."/>
            <person name="Oda K."/>
        </authorList>
    </citation>
    <scope>NUCLEOTIDE SEQUENCE [LARGE SCALE GENOMIC DNA]</scope>
    <source>
        <strain evidence="3">NBRC 110686 / TISTR 2288 / 201-F6</strain>
    </source>
</reference>
<sequence>MGPPRIGIGCGPRAAPILRGFAPGPARHGAKLAGRHAFRAPGRAARATHAGPRGSQGLPRRPRP</sequence>
<evidence type="ECO:0000256" key="1">
    <source>
        <dbReference type="SAM" id="MobiDB-lite"/>
    </source>
</evidence>
<dbReference type="Proteomes" id="UP000037660">
    <property type="component" value="Unassembled WGS sequence"/>
</dbReference>
<keyword evidence="3" id="KW-1185">Reference proteome</keyword>
<comment type="caution">
    <text evidence="2">The sequence shown here is derived from an EMBL/GenBank/DDBJ whole genome shotgun (WGS) entry which is preliminary data.</text>
</comment>
<accession>A0A0K8P3E5</accession>
<name>A0A0K8P3E5_PISS1</name>